<dbReference type="CDD" id="cd02042">
    <property type="entry name" value="ParAB_family"/>
    <property type="match status" value="1"/>
</dbReference>
<dbReference type="InterPro" id="IPR025669">
    <property type="entry name" value="AAA_dom"/>
</dbReference>
<feature type="domain" description="AAA" evidence="1">
    <location>
        <begin position="5"/>
        <end position="174"/>
    </location>
</feature>
<dbReference type="Proteomes" id="UP000475928">
    <property type="component" value="Unassembled WGS sequence"/>
</dbReference>
<keyword evidence="3" id="KW-1185">Reference proteome</keyword>
<dbReference type="AlphaFoldDB" id="A0A6A0BA04"/>
<protein>
    <submittedName>
        <fullName evidence="2">Cobyrinic acid a,c-diamide synthase</fullName>
    </submittedName>
</protein>
<evidence type="ECO:0000259" key="1">
    <source>
        <dbReference type="Pfam" id="PF13614"/>
    </source>
</evidence>
<proteinExistence type="predicted"/>
<reference evidence="2 3" key="1">
    <citation type="submission" date="2020-02" db="EMBL/GenBank/DDBJ databases">
        <title>Draft genome sequence of Lactococcus sp. Hs20B0-1.</title>
        <authorList>
            <person name="Noda S."/>
            <person name="Yuki M."/>
            <person name="Ohkuma M."/>
        </authorList>
    </citation>
    <scope>NUCLEOTIDE SEQUENCE [LARGE SCALE GENOMIC DNA]</scope>
    <source>
        <strain evidence="2 3">Hs20B0-1</strain>
    </source>
</reference>
<gene>
    <name evidence="2" type="primary">repB2</name>
    <name evidence="2" type="ORF">Hs20B_16860</name>
</gene>
<comment type="caution">
    <text evidence="2">The sequence shown here is derived from an EMBL/GenBank/DDBJ whole genome shotgun (WGS) entry which is preliminary data.</text>
</comment>
<evidence type="ECO:0000313" key="3">
    <source>
        <dbReference type="Proteomes" id="UP000475928"/>
    </source>
</evidence>
<sequence>MSAQTYVVGNFKGGVGKSTCVQMLGFESASAKKRKTLIIDLDQQGNTSDVMRITRMVNREENEPIEYSYTIYDVLMSDIDPHMAIYNIIDNLDIIPANALFENYANEIPQMFSKRIDQFNYFVSKLSFLKDEYDAIYLDVPPSMSIFSQSAAYFADWAIIVLQTQVMSMRNGLEYIQFMEETMYGQYKHPIRAAGVIPFMLEKDDAIDKEVYQQAQELFGEHLLKNVVFKNSRLKRYSGSGITLEKKKDGGLKQWDKKTHDLFIGILDELDEHQTWFA</sequence>
<dbReference type="Gene3D" id="3.40.50.300">
    <property type="entry name" value="P-loop containing nucleotide triphosphate hydrolases"/>
    <property type="match status" value="1"/>
</dbReference>
<organism evidence="2 3">
    <name type="scientific">Pseudolactococcus insecticola</name>
    <dbReference type="NCBI Taxonomy" id="2709158"/>
    <lineage>
        <taxon>Bacteria</taxon>
        <taxon>Bacillati</taxon>
        <taxon>Bacillota</taxon>
        <taxon>Bacilli</taxon>
        <taxon>Lactobacillales</taxon>
        <taxon>Streptococcaceae</taxon>
        <taxon>Pseudolactococcus</taxon>
    </lineage>
</organism>
<dbReference type="PANTHER" id="PTHR13696">
    <property type="entry name" value="P-LOOP CONTAINING NUCLEOSIDE TRIPHOSPHATE HYDROLASE"/>
    <property type="match status" value="1"/>
</dbReference>
<dbReference type="Pfam" id="PF13614">
    <property type="entry name" value="AAA_31"/>
    <property type="match status" value="1"/>
</dbReference>
<accession>A0A6A0BA04</accession>
<evidence type="ECO:0000313" key="2">
    <source>
        <dbReference type="EMBL" id="GFH41288.1"/>
    </source>
</evidence>
<dbReference type="InterPro" id="IPR027417">
    <property type="entry name" value="P-loop_NTPase"/>
</dbReference>
<name>A0A6A0BA04_9LACT</name>
<dbReference type="EMBL" id="BLLH01000011">
    <property type="protein sequence ID" value="GFH41288.1"/>
    <property type="molecule type" value="Genomic_DNA"/>
</dbReference>
<dbReference type="InterPro" id="IPR050678">
    <property type="entry name" value="DNA_Partitioning_ATPase"/>
</dbReference>
<dbReference type="SUPFAM" id="SSF52540">
    <property type="entry name" value="P-loop containing nucleoside triphosphate hydrolases"/>
    <property type="match status" value="1"/>
</dbReference>
<dbReference type="RefSeq" id="WP_172357632.1">
    <property type="nucleotide sequence ID" value="NZ_BLLH01000011.1"/>
</dbReference>
<dbReference type="PANTHER" id="PTHR13696:SF52">
    <property type="entry name" value="PARA FAMILY PROTEIN CT_582"/>
    <property type="match status" value="1"/>
</dbReference>